<proteinExistence type="predicted"/>
<sequence length="202" mass="23559">MDILQLIQHNGLSEVISIPSSSIVIPSLFNYPQLSRVNPNKLTHNFIQIKSDSHRQWMGLVRELILNSFRNATDKEMIIIVDCAYQFGNKELPNSFLFSIYKELWLENGVSVTEAFFKRILVLRDFDSLKDVNDLLEHLLERIPENFRDYQLGTVVVSNTSIFYWSLRNDGDNETLKKFYKNCQLVSQNFHCPIISCQHTLN</sequence>
<reference evidence="1" key="1">
    <citation type="submission" date="2023-04" db="EMBL/GenBank/DDBJ databases">
        <title>Ambrosiozyma monospora NBRC 10751.</title>
        <authorList>
            <person name="Ichikawa N."/>
            <person name="Sato H."/>
            <person name="Tonouchi N."/>
        </authorList>
    </citation>
    <scope>NUCLEOTIDE SEQUENCE</scope>
    <source>
        <strain evidence="1">NBRC 10751</strain>
    </source>
</reference>
<accession>A0ACB5TBV6</accession>
<keyword evidence="2" id="KW-1185">Reference proteome</keyword>
<gene>
    <name evidence="1" type="ORF">Amon02_000721000</name>
</gene>
<comment type="caution">
    <text evidence="1">The sequence shown here is derived from an EMBL/GenBank/DDBJ whole genome shotgun (WGS) entry which is preliminary data.</text>
</comment>
<dbReference type="EMBL" id="BSXS01005939">
    <property type="protein sequence ID" value="GME84925.1"/>
    <property type="molecule type" value="Genomic_DNA"/>
</dbReference>
<organism evidence="1 2">
    <name type="scientific">Ambrosiozyma monospora</name>
    <name type="common">Yeast</name>
    <name type="synonym">Endomycopsis monosporus</name>
    <dbReference type="NCBI Taxonomy" id="43982"/>
    <lineage>
        <taxon>Eukaryota</taxon>
        <taxon>Fungi</taxon>
        <taxon>Dikarya</taxon>
        <taxon>Ascomycota</taxon>
        <taxon>Saccharomycotina</taxon>
        <taxon>Pichiomycetes</taxon>
        <taxon>Pichiales</taxon>
        <taxon>Pichiaceae</taxon>
        <taxon>Ambrosiozyma</taxon>
    </lineage>
</organism>
<evidence type="ECO:0000313" key="2">
    <source>
        <dbReference type="Proteomes" id="UP001165064"/>
    </source>
</evidence>
<evidence type="ECO:0000313" key="1">
    <source>
        <dbReference type="EMBL" id="GME84925.1"/>
    </source>
</evidence>
<name>A0ACB5TBV6_AMBMO</name>
<protein>
    <submittedName>
        <fullName evidence="1">Unnamed protein product</fullName>
    </submittedName>
</protein>
<dbReference type="Proteomes" id="UP001165064">
    <property type="component" value="Unassembled WGS sequence"/>
</dbReference>